<comment type="caution">
    <text evidence="1">The sequence shown here is derived from an EMBL/GenBank/DDBJ whole genome shotgun (WGS) entry which is preliminary data.</text>
</comment>
<organism evidence="1 2">
    <name type="scientific">Candida theae</name>
    <dbReference type="NCBI Taxonomy" id="1198502"/>
    <lineage>
        <taxon>Eukaryota</taxon>
        <taxon>Fungi</taxon>
        <taxon>Dikarya</taxon>
        <taxon>Ascomycota</taxon>
        <taxon>Saccharomycotina</taxon>
        <taxon>Pichiomycetes</taxon>
        <taxon>Debaryomycetaceae</taxon>
        <taxon>Candida/Lodderomyces clade</taxon>
        <taxon>Candida</taxon>
    </lineage>
</organism>
<name>A0AAD5BD53_9ASCO</name>
<protein>
    <submittedName>
        <fullName evidence="1">Uncharacterized protein</fullName>
    </submittedName>
</protein>
<evidence type="ECO:0000313" key="1">
    <source>
        <dbReference type="EMBL" id="KAI5955509.1"/>
    </source>
</evidence>
<sequence>MINIHLQATQEWLTCWVLDVNYEDPKPLQEELVQILDSIDNNQFTILLLKQHDWYLYNLIQMMILKTGKSIVVNYVAATADSPEKYLQMLHTLVKQIDDSAMDLKIGFALSREQLAFLILNVPGFINHLTRGGSIEEASDDIDVAFQEFVQKYPSIKLIISSHKFPIE</sequence>
<gene>
    <name evidence="1" type="ORF">KGF57_003641</name>
</gene>
<dbReference type="GeneID" id="76151699"/>
<evidence type="ECO:0000313" key="2">
    <source>
        <dbReference type="Proteomes" id="UP001204833"/>
    </source>
</evidence>
<accession>A0AAD5BD53</accession>
<keyword evidence="2" id="KW-1185">Reference proteome</keyword>
<dbReference type="RefSeq" id="XP_051607852.1">
    <property type="nucleotide sequence ID" value="XM_051753082.1"/>
</dbReference>
<dbReference type="AlphaFoldDB" id="A0AAD5BD53"/>
<dbReference type="EMBL" id="JAIHNG010000130">
    <property type="protein sequence ID" value="KAI5955509.1"/>
    <property type="molecule type" value="Genomic_DNA"/>
</dbReference>
<proteinExistence type="predicted"/>
<dbReference type="Proteomes" id="UP001204833">
    <property type="component" value="Unassembled WGS sequence"/>
</dbReference>
<reference evidence="1 2" key="1">
    <citation type="journal article" date="2022" name="DNA Res.">
        <title>Genome analysis of five recently described species of the CUG-Ser clade uncovers Candida theae as a new hybrid lineage with pathogenic potential in the Candida parapsilosis species complex.</title>
        <authorList>
            <person name="Mixao V."/>
            <person name="Del Olmo V."/>
            <person name="Hegedusova E."/>
            <person name="Saus E."/>
            <person name="Pryszcz L."/>
            <person name="Cillingova A."/>
            <person name="Nosek J."/>
            <person name="Gabaldon T."/>
        </authorList>
    </citation>
    <scope>NUCLEOTIDE SEQUENCE [LARGE SCALE GENOMIC DNA]</scope>
    <source>
        <strain evidence="1 2">CBS 12239</strain>
    </source>
</reference>